<dbReference type="STRING" id="50429.A0A2B4RDH8"/>
<dbReference type="PRINTS" id="PR00104">
    <property type="entry name" value="CGMPKINASE"/>
</dbReference>
<dbReference type="EMBL" id="LSMT01000794">
    <property type="protein sequence ID" value="PFX14345.1"/>
    <property type="molecule type" value="Genomic_DNA"/>
</dbReference>
<feature type="compositionally biased region" description="Polar residues" evidence="19">
    <location>
        <begin position="1"/>
        <end position="34"/>
    </location>
</feature>
<evidence type="ECO:0000256" key="14">
    <source>
        <dbReference type="PIRNR" id="PIRNR000559"/>
    </source>
</evidence>
<dbReference type="CDD" id="cd05572">
    <property type="entry name" value="STKc_cGK"/>
    <property type="match status" value="1"/>
</dbReference>
<comment type="catalytic activity">
    <reaction evidence="13">
        <text>L-seryl-[protein] + ATP = O-phospho-L-seryl-[protein] + ADP + H(+)</text>
        <dbReference type="Rhea" id="RHEA:17989"/>
        <dbReference type="Rhea" id="RHEA-COMP:9863"/>
        <dbReference type="Rhea" id="RHEA-COMP:11604"/>
        <dbReference type="ChEBI" id="CHEBI:15378"/>
        <dbReference type="ChEBI" id="CHEBI:29999"/>
        <dbReference type="ChEBI" id="CHEBI:30616"/>
        <dbReference type="ChEBI" id="CHEBI:83421"/>
        <dbReference type="ChEBI" id="CHEBI:456216"/>
        <dbReference type="EC" id="2.7.11.12"/>
    </reaction>
</comment>
<dbReference type="GO" id="GO:0030553">
    <property type="term" value="F:cGMP binding"/>
    <property type="evidence" value="ECO:0007669"/>
    <property type="project" value="UniProtKB-KW"/>
</dbReference>
<organism evidence="23 24">
    <name type="scientific">Stylophora pistillata</name>
    <name type="common">Smooth cauliflower coral</name>
    <dbReference type="NCBI Taxonomy" id="50429"/>
    <lineage>
        <taxon>Eukaryota</taxon>
        <taxon>Metazoa</taxon>
        <taxon>Cnidaria</taxon>
        <taxon>Anthozoa</taxon>
        <taxon>Hexacorallia</taxon>
        <taxon>Scleractinia</taxon>
        <taxon>Astrocoeniina</taxon>
        <taxon>Pocilloporidae</taxon>
        <taxon>Stylophora</taxon>
    </lineage>
</organism>
<feature type="domain" description="Cyclic nucleotide-binding" evidence="21">
    <location>
        <begin position="159"/>
        <end position="274"/>
    </location>
</feature>
<evidence type="ECO:0000256" key="12">
    <source>
        <dbReference type="ARBA" id="ARBA00047298"/>
    </source>
</evidence>
<comment type="caution">
    <text evidence="23">The sequence shown here is derived from an EMBL/GenBank/DDBJ whole genome shotgun (WGS) entry which is preliminary data.</text>
</comment>
<dbReference type="PROSITE" id="PS50011">
    <property type="entry name" value="PROTEIN_KINASE_DOM"/>
    <property type="match status" value="1"/>
</dbReference>
<evidence type="ECO:0000313" key="24">
    <source>
        <dbReference type="Proteomes" id="UP000225706"/>
    </source>
</evidence>
<evidence type="ECO:0000256" key="10">
    <source>
        <dbReference type="ARBA" id="ARBA00022840"/>
    </source>
</evidence>
<feature type="binding site" evidence="16 17">
    <location>
        <position position="460"/>
    </location>
    <ligand>
        <name>ATP</name>
        <dbReference type="ChEBI" id="CHEBI:30616"/>
    </ligand>
</feature>
<dbReference type="PROSITE" id="PS00108">
    <property type="entry name" value="PROTEIN_KINASE_ST"/>
    <property type="match status" value="1"/>
</dbReference>
<evidence type="ECO:0000256" key="7">
    <source>
        <dbReference type="ARBA" id="ARBA00022679"/>
    </source>
</evidence>
<dbReference type="GO" id="GO:0106310">
    <property type="term" value="F:protein serine kinase activity"/>
    <property type="evidence" value="ECO:0007669"/>
    <property type="project" value="RHEA"/>
</dbReference>
<evidence type="ECO:0000256" key="15">
    <source>
        <dbReference type="PIRSR" id="PIRSR000559-1"/>
    </source>
</evidence>
<feature type="region of interest" description="Disordered" evidence="19">
    <location>
        <begin position="1"/>
        <end position="49"/>
    </location>
</feature>
<feature type="compositionally biased region" description="Basic and acidic residues" evidence="19">
    <location>
        <begin position="35"/>
        <end position="49"/>
    </location>
</feature>
<dbReference type="PROSITE" id="PS51285">
    <property type="entry name" value="AGC_KINASE_CTER"/>
    <property type="match status" value="1"/>
</dbReference>
<evidence type="ECO:0000256" key="16">
    <source>
        <dbReference type="PIRSR" id="PIRSR000559-2"/>
    </source>
</evidence>
<feature type="domain" description="Cyclic nucleotide-binding" evidence="21">
    <location>
        <begin position="277"/>
        <end position="399"/>
    </location>
</feature>
<dbReference type="PANTHER" id="PTHR24353">
    <property type="entry name" value="CYCLIC NUCLEOTIDE-DEPENDENT PROTEIN KINASE"/>
    <property type="match status" value="1"/>
</dbReference>
<dbReference type="Gene3D" id="3.30.200.20">
    <property type="entry name" value="Phosphorylase Kinase, domain 1"/>
    <property type="match status" value="1"/>
</dbReference>
<evidence type="ECO:0000256" key="19">
    <source>
        <dbReference type="SAM" id="MobiDB-lite"/>
    </source>
</evidence>
<evidence type="ECO:0000256" key="9">
    <source>
        <dbReference type="ARBA" id="ARBA00022777"/>
    </source>
</evidence>
<gene>
    <name evidence="23" type="primary">Prkg1</name>
    <name evidence="23" type="ORF">AWC38_SpisGene21502</name>
</gene>
<keyword evidence="24" id="KW-1185">Reference proteome</keyword>
<evidence type="ECO:0000256" key="13">
    <source>
        <dbReference type="ARBA" id="ARBA00047462"/>
    </source>
</evidence>
<comment type="similarity">
    <text evidence="2 14">Belongs to the protein kinase superfamily. AGC Ser/Thr protein kinase family. cGMP subfamily.</text>
</comment>
<comment type="catalytic activity">
    <reaction evidence="12 14">
        <text>L-threonyl-[protein] + ATP = O-phospho-L-threonyl-[protein] + ADP + H(+)</text>
        <dbReference type="Rhea" id="RHEA:46608"/>
        <dbReference type="Rhea" id="RHEA-COMP:11060"/>
        <dbReference type="Rhea" id="RHEA-COMP:11605"/>
        <dbReference type="ChEBI" id="CHEBI:15378"/>
        <dbReference type="ChEBI" id="CHEBI:30013"/>
        <dbReference type="ChEBI" id="CHEBI:30616"/>
        <dbReference type="ChEBI" id="CHEBI:61977"/>
        <dbReference type="ChEBI" id="CHEBI:456216"/>
        <dbReference type="EC" id="2.7.11.12"/>
    </reaction>
</comment>
<dbReference type="PANTHER" id="PTHR24353:SF147">
    <property type="entry name" value="CGMP-DEPENDENT SERINE_THREONIN PROTEIN KINASE-RELATED"/>
    <property type="match status" value="1"/>
</dbReference>
<dbReference type="PIRSF" id="PIRSF000559">
    <property type="entry name" value="cGMP-dep_kinase"/>
    <property type="match status" value="1"/>
</dbReference>
<dbReference type="InterPro" id="IPR018488">
    <property type="entry name" value="cNMP-bd_CS"/>
</dbReference>
<dbReference type="GO" id="GO:0005524">
    <property type="term" value="F:ATP binding"/>
    <property type="evidence" value="ECO:0007669"/>
    <property type="project" value="UniProtKB-UniRule"/>
</dbReference>
<evidence type="ECO:0000256" key="5">
    <source>
        <dbReference type="ARBA" id="ARBA00022535"/>
    </source>
</evidence>
<dbReference type="Proteomes" id="UP000225706">
    <property type="component" value="Unassembled WGS sequence"/>
</dbReference>
<dbReference type="InterPro" id="IPR017441">
    <property type="entry name" value="Protein_kinase_ATP_BS"/>
</dbReference>
<evidence type="ECO:0000259" key="22">
    <source>
        <dbReference type="PROSITE" id="PS51285"/>
    </source>
</evidence>
<comment type="cofactor">
    <cofactor evidence="1">
        <name>Mg(2+)</name>
        <dbReference type="ChEBI" id="CHEBI:18420"/>
    </cofactor>
</comment>
<feature type="active site" description="Proton acceptor" evidence="15">
    <location>
        <position position="554"/>
    </location>
</feature>
<evidence type="ECO:0000256" key="6">
    <source>
        <dbReference type="ARBA" id="ARBA00022553"/>
    </source>
</evidence>
<feature type="domain" description="Protein kinase" evidence="20">
    <location>
        <begin position="431"/>
        <end position="689"/>
    </location>
</feature>
<evidence type="ECO:0000256" key="3">
    <source>
        <dbReference type="ARBA" id="ARBA00012428"/>
    </source>
</evidence>
<dbReference type="FunFam" id="1.10.510.10:FF:000096">
    <property type="entry name" value="cGMP-dependent protein kinase"/>
    <property type="match status" value="1"/>
</dbReference>
<feature type="region of interest" description="Disordered" evidence="19">
    <location>
        <begin position="114"/>
        <end position="140"/>
    </location>
</feature>
<dbReference type="InterPro" id="IPR014710">
    <property type="entry name" value="RmlC-like_jellyroll"/>
</dbReference>
<dbReference type="PROSITE" id="PS00107">
    <property type="entry name" value="PROTEIN_KINASE_ATP"/>
    <property type="match status" value="1"/>
</dbReference>
<dbReference type="OrthoDB" id="63267at2759"/>
<dbReference type="SMART" id="SM00100">
    <property type="entry name" value="cNMP"/>
    <property type="match status" value="2"/>
</dbReference>
<dbReference type="SMART" id="SM00133">
    <property type="entry name" value="S_TK_X"/>
    <property type="match status" value="1"/>
</dbReference>
<dbReference type="InterPro" id="IPR000719">
    <property type="entry name" value="Prot_kinase_dom"/>
</dbReference>
<evidence type="ECO:0000256" key="1">
    <source>
        <dbReference type="ARBA" id="ARBA00001946"/>
    </source>
</evidence>
<keyword evidence="9 14" id="KW-0418">Kinase</keyword>
<dbReference type="PROSITE" id="PS00889">
    <property type="entry name" value="CNMP_BINDING_2"/>
    <property type="match status" value="2"/>
</dbReference>
<feature type="domain" description="AGC-kinase C-terminal" evidence="22">
    <location>
        <begin position="690"/>
        <end position="740"/>
    </location>
</feature>
<evidence type="ECO:0000256" key="4">
    <source>
        <dbReference type="ARBA" id="ARBA00022527"/>
    </source>
</evidence>
<dbReference type="InterPro" id="IPR008271">
    <property type="entry name" value="Ser/Thr_kinase_AS"/>
</dbReference>
<feature type="binding site" evidence="16">
    <location>
        <begin position="437"/>
        <end position="445"/>
    </location>
    <ligand>
        <name>ATP</name>
        <dbReference type="ChEBI" id="CHEBI:30616"/>
    </ligand>
</feature>
<evidence type="ECO:0000256" key="18">
    <source>
        <dbReference type="SAM" id="Coils"/>
    </source>
</evidence>
<reference evidence="24" key="1">
    <citation type="journal article" date="2017" name="bioRxiv">
        <title>Comparative analysis of the genomes of Stylophora pistillata and Acropora digitifera provides evidence for extensive differences between species of corals.</title>
        <authorList>
            <person name="Voolstra C.R."/>
            <person name="Li Y."/>
            <person name="Liew Y.J."/>
            <person name="Baumgarten S."/>
            <person name="Zoccola D."/>
            <person name="Flot J.-F."/>
            <person name="Tambutte S."/>
            <person name="Allemand D."/>
            <person name="Aranda M."/>
        </authorList>
    </citation>
    <scope>NUCLEOTIDE SEQUENCE [LARGE SCALE GENOMIC DNA]</scope>
</reference>
<evidence type="ECO:0000256" key="8">
    <source>
        <dbReference type="ARBA" id="ARBA00022741"/>
    </source>
</evidence>
<dbReference type="InterPro" id="IPR000961">
    <property type="entry name" value="AGC-kinase_C"/>
</dbReference>
<sequence length="740" mass="84849">MGSAASLNQSYSGANEQNGKLQQSAATKTKSTTQLKRELKEKDDFLQRKDAELQHRQRIIEEKDAELAKLRKEIHELKCVIQQTISKTSILSTIQEDSITGGNSKQRQAMRFNRKEKRMAVSGESSSKAEEDTKKELERHPKDFRSKQLIKGAINENDFLKNLESAQVREIVDCMYPKNYSKSDMIVKEGDTGQALFVIAEGRLEVTKDGEVLGEMNGGTVFGELAILYNCKRTASVKALGNAKLWIIDRRVFQTIMMRTGMMRQAEHIAFLKSVPLLKNLSNQEFAKLGDVLEEDYYHGEDFIIREGERGDTFYIITKGSVIVTQRVAGQDEPQEVRRLQKGDYFGEKALLSEDRRTANVIAESPGVECLVVERTAFKAVIGNLDELRKKDYGDEERGARRAFPNDKPEGSYYDEKKIAKEFEDLALDELEVIATLGMGGFGRVELVQNVKNQQTYALKCLKKKHILDTRQQEHIYSEKKIMLQAKSPFICKFYRTFKDRKYLYMLLEVCLGGELWTILRDRGFFDDSTARFFVACVVEAFEYLHSRGIVYRDLKPENLLLDKDGYVKLVDFGFAKRIGFGRKTWTFCGTPEYVAPEIILNRGHDLSADCWSLGILIFEFLTGSPPFYGPDPMKTYNIILRGMDVVEFPKKIGRNPQNLIRRLCKESPSERLGYQKDGLTDVKKHKWFQGFHWQGLLERTLEPPIKPKVKSSTDYTNFDHYAKDMDVPPDDLSGWDENF</sequence>
<evidence type="ECO:0000259" key="21">
    <source>
        <dbReference type="PROSITE" id="PS50042"/>
    </source>
</evidence>
<dbReference type="InterPro" id="IPR011009">
    <property type="entry name" value="Kinase-like_dom_sf"/>
</dbReference>
<feature type="compositionally biased region" description="Basic and acidic residues" evidence="19">
    <location>
        <begin position="127"/>
        <end position="140"/>
    </location>
</feature>
<evidence type="ECO:0000256" key="17">
    <source>
        <dbReference type="PROSITE-ProRule" id="PRU10141"/>
    </source>
</evidence>
<dbReference type="Gene3D" id="1.10.510.10">
    <property type="entry name" value="Transferase(Phosphotransferase) domain 1"/>
    <property type="match status" value="1"/>
</dbReference>
<dbReference type="SUPFAM" id="SSF51206">
    <property type="entry name" value="cAMP-binding domain-like"/>
    <property type="match status" value="2"/>
</dbReference>
<accession>A0A2B4RDH8</accession>
<dbReference type="AlphaFoldDB" id="A0A2B4RDH8"/>
<keyword evidence="7 14" id="KW-0808">Transferase</keyword>
<dbReference type="GO" id="GO:0005737">
    <property type="term" value="C:cytoplasm"/>
    <property type="evidence" value="ECO:0007669"/>
    <property type="project" value="UniProtKB-ARBA"/>
</dbReference>
<name>A0A2B4RDH8_STYPI</name>
<dbReference type="PROSITE" id="PS50042">
    <property type="entry name" value="CNMP_BINDING_3"/>
    <property type="match status" value="2"/>
</dbReference>
<dbReference type="Gene3D" id="2.60.120.10">
    <property type="entry name" value="Jelly Rolls"/>
    <property type="match status" value="2"/>
</dbReference>
<dbReference type="PROSITE" id="PS00888">
    <property type="entry name" value="CNMP_BINDING_1"/>
    <property type="match status" value="2"/>
</dbReference>
<keyword evidence="10 14" id="KW-0067">ATP-binding</keyword>
<proteinExistence type="inferred from homology"/>
<dbReference type="GO" id="GO:0004692">
    <property type="term" value="F:cGMP-dependent protein kinase activity"/>
    <property type="evidence" value="ECO:0007669"/>
    <property type="project" value="UniProtKB-EC"/>
</dbReference>
<dbReference type="FunFam" id="2.60.120.10:FF:000072">
    <property type="entry name" value="cGMP-dependent protein kinase"/>
    <property type="match status" value="1"/>
</dbReference>
<evidence type="ECO:0000259" key="20">
    <source>
        <dbReference type="PROSITE" id="PS50011"/>
    </source>
</evidence>
<dbReference type="SUPFAM" id="SSF56112">
    <property type="entry name" value="Protein kinase-like (PK-like)"/>
    <property type="match status" value="1"/>
</dbReference>
<keyword evidence="5 14" id="KW-0140">cGMP</keyword>
<evidence type="ECO:0000313" key="23">
    <source>
        <dbReference type="EMBL" id="PFX14345.1"/>
    </source>
</evidence>
<feature type="coiled-coil region" evidence="18">
    <location>
        <begin position="53"/>
        <end position="87"/>
    </location>
</feature>
<keyword evidence="11 14" id="KW-0142">cGMP-binding</keyword>
<dbReference type="EC" id="2.7.11.12" evidence="3 14"/>
<dbReference type="FunFam" id="3.30.200.20:FF:000005">
    <property type="entry name" value="cAMP-dependent protein kinase catalytic subunit"/>
    <property type="match status" value="1"/>
</dbReference>
<evidence type="ECO:0000256" key="11">
    <source>
        <dbReference type="ARBA" id="ARBA00022992"/>
    </source>
</evidence>
<dbReference type="CDD" id="cd00038">
    <property type="entry name" value="CAP_ED"/>
    <property type="match status" value="2"/>
</dbReference>
<dbReference type="Pfam" id="PF00069">
    <property type="entry name" value="Pkinase"/>
    <property type="match status" value="1"/>
</dbReference>
<keyword evidence="18" id="KW-0175">Coiled coil</keyword>
<dbReference type="FunFam" id="2.60.120.10:FF:000064">
    <property type="entry name" value="cGMP-dependent protein kinase, isozyme"/>
    <property type="match status" value="1"/>
</dbReference>
<evidence type="ECO:0000256" key="2">
    <source>
        <dbReference type="ARBA" id="ARBA00006352"/>
    </source>
</evidence>
<keyword evidence="8 14" id="KW-0547">Nucleotide-binding</keyword>
<dbReference type="InterPro" id="IPR035014">
    <property type="entry name" value="STKc_cGK"/>
</dbReference>
<dbReference type="InterPro" id="IPR018490">
    <property type="entry name" value="cNMP-bd_dom_sf"/>
</dbReference>
<keyword evidence="4 14" id="KW-0723">Serine/threonine-protein kinase</keyword>
<dbReference type="Pfam" id="PF00027">
    <property type="entry name" value="cNMP_binding"/>
    <property type="match status" value="2"/>
</dbReference>
<protein>
    <recommendedName>
        <fullName evidence="3 14">cGMP-dependent protein kinase</fullName>
        <ecNumber evidence="3 14">2.7.11.12</ecNumber>
    </recommendedName>
</protein>
<dbReference type="SMART" id="SM00220">
    <property type="entry name" value="S_TKc"/>
    <property type="match status" value="1"/>
</dbReference>
<keyword evidence="6" id="KW-0597">Phosphoprotein</keyword>
<dbReference type="InterPro" id="IPR000595">
    <property type="entry name" value="cNMP-bd_dom"/>
</dbReference>
<dbReference type="InterPro" id="IPR002374">
    <property type="entry name" value="cGMP_dep_kinase"/>
</dbReference>